<evidence type="ECO:0000313" key="2">
    <source>
        <dbReference type="EMBL" id="QJA94497.1"/>
    </source>
</evidence>
<accession>A0A6M3LGX3</accession>
<proteinExistence type="predicted"/>
<dbReference type="AlphaFoldDB" id="A0A6M3LGX3"/>
<organism evidence="2">
    <name type="scientific">viral metagenome</name>
    <dbReference type="NCBI Taxonomy" id="1070528"/>
    <lineage>
        <taxon>unclassified sequences</taxon>
        <taxon>metagenomes</taxon>
        <taxon>organismal metagenomes</taxon>
    </lineage>
</organism>
<dbReference type="EMBL" id="MT143237">
    <property type="protein sequence ID" value="QJA94497.1"/>
    <property type="molecule type" value="Genomic_DNA"/>
</dbReference>
<reference evidence="2" key="1">
    <citation type="submission" date="2020-03" db="EMBL/GenBank/DDBJ databases">
        <title>The deep terrestrial virosphere.</title>
        <authorList>
            <person name="Holmfeldt K."/>
            <person name="Nilsson E."/>
            <person name="Simone D."/>
            <person name="Lopez-Fernandez M."/>
            <person name="Wu X."/>
            <person name="de Brujin I."/>
            <person name="Lundin D."/>
            <person name="Andersson A."/>
            <person name="Bertilsson S."/>
            <person name="Dopson M."/>
        </authorList>
    </citation>
    <scope>NUCLEOTIDE SEQUENCE</scope>
    <source>
        <strain evidence="2">MM415B03842</strain>
    </source>
</reference>
<sequence length="65" mass="7287">MKLIQDFGIRALLATIAALGFEIAVLYAVIGRDFTFEQTIAILGISQPVALLGLRWYFEKKKEDV</sequence>
<name>A0A6M3LGX3_9ZZZZ</name>
<keyword evidence="1" id="KW-1133">Transmembrane helix</keyword>
<protein>
    <submittedName>
        <fullName evidence="2">Uncharacterized protein</fullName>
    </submittedName>
</protein>
<gene>
    <name evidence="2" type="ORF">MM415B03842_0002</name>
</gene>
<feature type="transmembrane region" description="Helical" evidence="1">
    <location>
        <begin position="36"/>
        <end position="58"/>
    </location>
</feature>
<evidence type="ECO:0000256" key="1">
    <source>
        <dbReference type="SAM" id="Phobius"/>
    </source>
</evidence>
<keyword evidence="1" id="KW-0812">Transmembrane</keyword>
<feature type="transmembrane region" description="Helical" evidence="1">
    <location>
        <begin position="12"/>
        <end position="30"/>
    </location>
</feature>
<keyword evidence="1" id="KW-0472">Membrane</keyword>